<name>A0ABV1RSM0_9BACT</name>
<proteinExistence type="predicted"/>
<gene>
    <name evidence="1" type="ORF">ABS362_07495</name>
</gene>
<dbReference type="EMBL" id="JBEOKT010000005">
    <property type="protein sequence ID" value="MER2997385.1"/>
    <property type="molecule type" value="Genomic_DNA"/>
</dbReference>
<reference evidence="1 2" key="1">
    <citation type="submission" date="2024-06" db="EMBL/GenBank/DDBJ databases">
        <title>Pontibacter populi HYL7-15.</title>
        <authorList>
            <person name="Kim M.K."/>
        </authorList>
    </citation>
    <scope>NUCLEOTIDE SEQUENCE [LARGE SCALE GENOMIC DNA]</scope>
    <source>
        <strain evidence="1 2">HYL7-15</strain>
    </source>
</reference>
<sequence>MLNSQEENKFKVQLISTLTTLVYNNIYCSNPKDDIKASDAANALEKRLLGFRAELDIKQVLQKDKDRQLLDGGFMLPTKTDSLPHQNSVYFTVSSDAPDKYIPVYENLSKLDFLQMFFVTYSLSLETWSLSDELIKGESLLVPNTECLSFIDGSFTKLQFTTQRELMRSFTRRRDIYKAEYSIESKKQEINKAQELLKQYSITELQSLVAERYIYDGIIGGKVYKGMPADIDLITFRFDRYNFIEVKEKDLSKREPIGFGMDVHRLSNMLTMEKVTQIPYFYIVKHVNNQRERIYQGWKYVRLKGFEKAVEGYGTINGGMGMSTKSSEHPTLVAPKEKFIDFPSKY</sequence>
<organism evidence="1 2">
    <name type="scientific">Pontibacter populi</name>
    <dbReference type="NCBI Taxonomy" id="890055"/>
    <lineage>
        <taxon>Bacteria</taxon>
        <taxon>Pseudomonadati</taxon>
        <taxon>Bacteroidota</taxon>
        <taxon>Cytophagia</taxon>
        <taxon>Cytophagales</taxon>
        <taxon>Hymenobacteraceae</taxon>
        <taxon>Pontibacter</taxon>
    </lineage>
</organism>
<evidence type="ECO:0000313" key="2">
    <source>
        <dbReference type="Proteomes" id="UP001476807"/>
    </source>
</evidence>
<protein>
    <recommendedName>
        <fullName evidence="3">DUF3883 domain-containing protein</fullName>
    </recommendedName>
</protein>
<dbReference type="RefSeq" id="WP_350411778.1">
    <property type="nucleotide sequence ID" value="NZ_JBEOKT010000005.1"/>
</dbReference>
<comment type="caution">
    <text evidence="1">The sequence shown here is derived from an EMBL/GenBank/DDBJ whole genome shotgun (WGS) entry which is preliminary data.</text>
</comment>
<accession>A0ABV1RSM0</accession>
<evidence type="ECO:0008006" key="3">
    <source>
        <dbReference type="Google" id="ProtNLM"/>
    </source>
</evidence>
<dbReference type="Proteomes" id="UP001476807">
    <property type="component" value="Unassembled WGS sequence"/>
</dbReference>
<evidence type="ECO:0000313" key="1">
    <source>
        <dbReference type="EMBL" id="MER2997385.1"/>
    </source>
</evidence>
<keyword evidence="2" id="KW-1185">Reference proteome</keyword>